<evidence type="ECO:0000256" key="1">
    <source>
        <dbReference type="SAM" id="MobiDB-lite"/>
    </source>
</evidence>
<feature type="non-terminal residue" evidence="2">
    <location>
        <position position="1"/>
    </location>
</feature>
<dbReference type="EMBL" id="BARS01030172">
    <property type="protein sequence ID" value="GAG18730.1"/>
    <property type="molecule type" value="Genomic_DNA"/>
</dbReference>
<evidence type="ECO:0000313" key="2">
    <source>
        <dbReference type="EMBL" id="GAG18730.1"/>
    </source>
</evidence>
<reference evidence="2" key="1">
    <citation type="journal article" date="2014" name="Front. Microbiol.">
        <title>High frequency of phylogenetically diverse reductive dehalogenase-homologous genes in deep subseafloor sedimentary metagenomes.</title>
        <authorList>
            <person name="Kawai M."/>
            <person name="Futagami T."/>
            <person name="Toyoda A."/>
            <person name="Takaki Y."/>
            <person name="Nishi S."/>
            <person name="Hori S."/>
            <person name="Arai W."/>
            <person name="Tsubouchi T."/>
            <person name="Morono Y."/>
            <person name="Uchiyama I."/>
            <person name="Ito T."/>
            <person name="Fujiyama A."/>
            <person name="Inagaki F."/>
            <person name="Takami H."/>
        </authorList>
    </citation>
    <scope>NUCLEOTIDE SEQUENCE</scope>
    <source>
        <strain evidence="2">Expedition CK06-06</strain>
    </source>
</reference>
<protein>
    <submittedName>
        <fullName evidence="2">Uncharacterized protein</fullName>
    </submittedName>
</protein>
<name>X0VKE2_9ZZZZ</name>
<organism evidence="2">
    <name type="scientific">marine sediment metagenome</name>
    <dbReference type="NCBI Taxonomy" id="412755"/>
    <lineage>
        <taxon>unclassified sequences</taxon>
        <taxon>metagenomes</taxon>
        <taxon>ecological metagenomes</taxon>
    </lineage>
</organism>
<sequence length="95" mass="10951">QRQDLSESLVVATKDIKYPSIVSKRTDKDTYFSSHDIEEMISLQENCEEKSRRENKKIEAFYIIIPSGKCDSDTGKPSPDFLRKIKPQIRSLSGR</sequence>
<accession>X0VKE2</accession>
<proteinExistence type="predicted"/>
<comment type="caution">
    <text evidence="2">The sequence shown here is derived from an EMBL/GenBank/DDBJ whole genome shotgun (WGS) entry which is preliminary data.</text>
</comment>
<gene>
    <name evidence="2" type="ORF">S01H1_47078</name>
</gene>
<dbReference type="AlphaFoldDB" id="X0VKE2"/>
<feature type="region of interest" description="Disordered" evidence="1">
    <location>
        <begin position="70"/>
        <end position="95"/>
    </location>
</feature>